<accession>A0A9Q0S1N1</accession>
<dbReference type="EMBL" id="WJQU01000002">
    <property type="protein sequence ID" value="KAJ6641204.1"/>
    <property type="molecule type" value="Genomic_DNA"/>
</dbReference>
<feature type="compositionally biased region" description="Polar residues" evidence="1">
    <location>
        <begin position="354"/>
        <end position="371"/>
    </location>
</feature>
<feature type="region of interest" description="Disordered" evidence="1">
    <location>
        <begin position="160"/>
        <end position="187"/>
    </location>
</feature>
<evidence type="ECO:0000313" key="3">
    <source>
        <dbReference type="Proteomes" id="UP001151699"/>
    </source>
</evidence>
<reference evidence="2" key="1">
    <citation type="submission" date="2022-07" db="EMBL/GenBank/DDBJ databases">
        <authorList>
            <person name="Trinca V."/>
            <person name="Uliana J.V.C."/>
            <person name="Torres T.T."/>
            <person name="Ward R.J."/>
            <person name="Monesi N."/>
        </authorList>
    </citation>
    <scope>NUCLEOTIDE SEQUENCE</scope>
    <source>
        <strain evidence="2">HSMRA1968</strain>
        <tissue evidence="2">Whole embryos</tissue>
    </source>
</reference>
<feature type="compositionally biased region" description="Polar residues" evidence="1">
    <location>
        <begin position="160"/>
        <end position="171"/>
    </location>
</feature>
<keyword evidence="3" id="KW-1185">Reference proteome</keyword>
<evidence type="ECO:0000313" key="2">
    <source>
        <dbReference type="EMBL" id="KAJ6641204.1"/>
    </source>
</evidence>
<comment type="caution">
    <text evidence="2">The sequence shown here is derived from an EMBL/GenBank/DDBJ whole genome shotgun (WGS) entry which is preliminary data.</text>
</comment>
<organism evidence="2 3">
    <name type="scientific">Pseudolycoriella hygida</name>
    <dbReference type="NCBI Taxonomy" id="35572"/>
    <lineage>
        <taxon>Eukaryota</taxon>
        <taxon>Metazoa</taxon>
        <taxon>Ecdysozoa</taxon>
        <taxon>Arthropoda</taxon>
        <taxon>Hexapoda</taxon>
        <taxon>Insecta</taxon>
        <taxon>Pterygota</taxon>
        <taxon>Neoptera</taxon>
        <taxon>Endopterygota</taxon>
        <taxon>Diptera</taxon>
        <taxon>Nematocera</taxon>
        <taxon>Sciaroidea</taxon>
        <taxon>Sciaridae</taxon>
        <taxon>Pseudolycoriella</taxon>
    </lineage>
</organism>
<feature type="compositionally biased region" description="Basic and acidic residues" evidence="1">
    <location>
        <begin position="175"/>
        <end position="185"/>
    </location>
</feature>
<sequence length="566" mass="65404">MAYVPYIFQSTSKGRRRNNDFSYLERSSSEPDLSVHPTDTATPITSRWKKLPHECITVDELKFYRRRKPSDFHTRSNICLYDKSEPLVPFSEIKTEYEREYGRTIESTWRPELNRRPTSLKLEGAMVQSSEQQSEYHEYTPNETQGSRRSLIKYPDSLNLAQNDYPQTSPAGSKIEPKPKIDASNKNDSQTCHLRLEGELSYQPEYRSQFVTFPIEKSHSIPQLTNIRFQGKFVGVPEYRDSFKFHDEYVKCAPIIKPGHLSVKGSVESVGEYSENFKEPDRSAVEKAVSAKKSDKFQLLGEMPAQQQPEYAESFKDPKITKMPERAKPRESILALKGNMDYTPEYRTSFLNFSRNRPVTNKPPTNINLYDSTKSTRGRRSSSINKRFEPNSLSKNVHDPNLEDLPFMHQPEVRRAKQDLLIKKRSPRKEINNNIGEKTFEMEFIGSPADDLKSNKAANVKSPRTPILKSRNTSPCFKLTVENVDDPGGSFKKKTSPKFGRRASRDVKRVKDSHKIRNQTKVIEGNRDYVLHNQAARNGSEEPPFVVLKEPCKQNRWMKHSVWYDS</sequence>
<evidence type="ECO:0000256" key="1">
    <source>
        <dbReference type="SAM" id="MobiDB-lite"/>
    </source>
</evidence>
<name>A0A9Q0S1N1_9DIPT</name>
<feature type="region of interest" description="Disordered" evidence="1">
    <location>
        <begin position="354"/>
        <end position="404"/>
    </location>
</feature>
<dbReference type="Proteomes" id="UP001151699">
    <property type="component" value="Chromosome B"/>
</dbReference>
<feature type="region of interest" description="Disordered" evidence="1">
    <location>
        <begin position="129"/>
        <end position="148"/>
    </location>
</feature>
<protein>
    <submittedName>
        <fullName evidence="2">Uncharacterized protein</fullName>
    </submittedName>
</protein>
<dbReference type="AlphaFoldDB" id="A0A9Q0S1N1"/>
<dbReference type="OrthoDB" id="407410at2759"/>
<proteinExistence type="predicted"/>
<gene>
    <name evidence="2" type="ORF">Bhyg_06139</name>
</gene>